<dbReference type="OrthoDB" id="7056260at2"/>
<organism evidence="2 3">
    <name type="scientific">Pseudoduganella lutea</name>
    <dbReference type="NCBI Taxonomy" id="321985"/>
    <lineage>
        <taxon>Bacteria</taxon>
        <taxon>Pseudomonadati</taxon>
        <taxon>Pseudomonadota</taxon>
        <taxon>Betaproteobacteria</taxon>
        <taxon>Burkholderiales</taxon>
        <taxon>Oxalobacteraceae</taxon>
        <taxon>Telluria group</taxon>
        <taxon>Pseudoduganella</taxon>
    </lineage>
</organism>
<evidence type="ECO:0000313" key="3">
    <source>
        <dbReference type="Proteomes" id="UP000290637"/>
    </source>
</evidence>
<dbReference type="AlphaFoldDB" id="A0A4P6L2C2"/>
<dbReference type="RefSeq" id="WP_130188770.1">
    <property type="nucleotide sequence ID" value="NZ_CP035913.1"/>
</dbReference>
<evidence type="ECO:0000256" key="1">
    <source>
        <dbReference type="SAM" id="MobiDB-lite"/>
    </source>
</evidence>
<name>A0A4P6L2C2_9BURK</name>
<keyword evidence="3" id="KW-1185">Reference proteome</keyword>
<dbReference type="EMBL" id="CP035913">
    <property type="protein sequence ID" value="QBE65660.1"/>
    <property type="molecule type" value="Genomic_DNA"/>
</dbReference>
<reference evidence="2 3" key="1">
    <citation type="submission" date="2019-02" db="EMBL/GenBank/DDBJ databases">
        <title>Draft Genome Sequences of Six Type Strains of the Genus Massilia.</title>
        <authorList>
            <person name="Miess H."/>
            <person name="Frediansyhah A."/>
            <person name="Gross H."/>
        </authorList>
    </citation>
    <scope>NUCLEOTIDE SEQUENCE [LARGE SCALE GENOMIC DNA]</scope>
    <source>
        <strain evidence="2 3">DSM 17473</strain>
    </source>
</reference>
<evidence type="ECO:0000313" key="2">
    <source>
        <dbReference type="EMBL" id="QBE65660.1"/>
    </source>
</evidence>
<proteinExistence type="predicted"/>
<gene>
    <name evidence="2" type="ORF">EWM63_23965</name>
</gene>
<dbReference type="Proteomes" id="UP000290637">
    <property type="component" value="Chromosome"/>
</dbReference>
<protein>
    <recommendedName>
        <fullName evidence="4">Flagellar hook-length control protein FliK</fullName>
    </recommendedName>
</protein>
<feature type="compositionally biased region" description="Low complexity" evidence="1">
    <location>
        <begin position="32"/>
        <end position="41"/>
    </location>
</feature>
<evidence type="ECO:0008006" key="4">
    <source>
        <dbReference type="Google" id="ProtNLM"/>
    </source>
</evidence>
<sequence length="315" mass="33822">MAIDRVIPSSATLTIHDRIARERPGQQPPPFQAAQSPAGPAQATFDPGIPGATPAAVALLEAIEGRPAAMPAALARTLAAEAMLADAVSMQPNQLFMSRQMVWHAQDPSALAASWMAMIRTYGEQRAALAAQSRGRHVPASLFQSDAAPQVLREGRLPQQLISELDAWRFAVYAWGGEKLVLRVVTRNPDEDDGPSHQHARVALRLEIHLPDLGKVVLQMEPAEGGFVLEIGAAQAGAMQYIRALLPEIGAIAARCSVRILRVRLMRQLPAPGLAQPDRMGVALLTAPVFKTMADVAVLLSQPSPAGERFHEPAR</sequence>
<feature type="region of interest" description="Disordered" evidence="1">
    <location>
        <begin position="22"/>
        <end position="41"/>
    </location>
</feature>
<accession>A0A4P6L2C2</accession>
<dbReference type="KEGG" id="plue:EWM63_23965"/>